<evidence type="ECO:0000256" key="3">
    <source>
        <dbReference type="ARBA" id="ARBA00022801"/>
    </source>
</evidence>
<dbReference type="GO" id="GO:0016787">
    <property type="term" value="F:hydrolase activity"/>
    <property type="evidence" value="ECO:0007669"/>
    <property type="project" value="UniProtKB-KW"/>
</dbReference>
<evidence type="ECO:0000313" key="7">
    <source>
        <dbReference type="EMBL" id="CAB4893220.1"/>
    </source>
</evidence>
<organism evidence="6">
    <name type="scientific">freshwater metagenome</name>
    <dbReference type="NCBI Taxonomy" id="449393"/>
    <lineage>
        <taxon>unclassified sequences</taxon>
        <taxon>metagenomes</taxon>
        <taxon>ecological metagenomes</taxon>
    </lineage>
</organism>
<evidence type="ECO:0000313" key="6">
    <source>
        <dbReference type="EMBL" id="CAB4715523.1"/>
    </source>
</evidence>
<evidence type="ECO:0000313" key="9">
    <source>
        <dbReference type="EMBL" id="CAB5012297.1"/>
    </source>
</evidence>
<evidence type="ECO:0000256" key="2">
    <source>
        <dbReference type="ARBA" id="ARBA00022729"/>
    </source>
</evidence>
<dbReference type="InterPro" id="IPR051601">
    <property type="entry name" value="Serine_prot/Carboxylest_S33"/>
</dbReference>
<keyword evidence="2" id="KW-0732">Signal</keyword>
<evidence type="ECO:0000313" key="8">
    <source>
        <dbReference type="EMBL" id="CAB4967996.1"/>
    </source>
</evidence>
<dbReference type="PANTHER" id="PTHR43248:SF29">
    <property type="entry name" value="TRIPEPTIDYL AMINOPEPTIDASE"/>
    <property type="match status" value="1"/>
</dbReference>
<dbReference type="Pfam" id="PF08386">
    <property type="entry name" value="Abhydrolase_4"/>
    <property type="match status" value="1"/>
</dbReference>
<dbReference type="AlphaFoldDB" id="A0A6J6R0W9"/>
<gene>
    <name evidence="6" type="ORF">UFOPK2683_00250</name>
    <name evidence="7" type="ORF">UFOPK3605_00033</name>
    <name evidence="8" type="ORF">UFOPK3897_00037</name>
    <name evidence="9" type="ORF">UFOPK4121_00122</name>
</gene>
<dbReference type="Pfam" id="PF00561">
    <property type="entry name" value="Abhydrolase_1"/>
    <property type="match status" value="1"/>
</dbReference>
<accession>A0A6J6R0W9</accession>
<dbReference type="EMBL" id="CAEZYK010000008">
    <property type="protein sequence ID" value="CAB4715523.1"/>
    <property type="molecule type" value="Genomic_DNA"/>
</dbReference>
<feature type="domain" description="Peptidase S33 tripeptidyl aminopeptidase-like C-terminal" evidence="5">
    <location>
        <begin position="392"/>
        <end position="490"/>
    </location>
</feature>
<dbReference type="EMBL" id="CAFBPQ010000001">
    <property type="protein sequence ID" value="CAB5012297.1"/>
    <property type="molecule type" value="Genomic_DNA"/>
</dbReference>
<evidence type="ECO:0000256" key="1">
    <source>
        <dbReference type="ARBA" id="ARBA00010088"/>
    </source>
</evidence>
<dbReference type="EMBL" id="CAFBOF010000001">
    <property type="protein sequence ID" value="CAB4967996.1"/>
    <property type="molecule type" value="Genomic_DNA"/>
</dbReference>
<proteinExistence type="inferred from homology"/>
<dbReference type="SUPFAM" id="SSF53474">
    <property type="entry name" value="alpha/beta-Hydrolases"/>
    <property type="match status" value="1"/>
</dbReference>
<dbReference type="InterPro" id="IPR000073">
    <property type="entry name" value="AB_hydrolase_1"/>
</dbReference>
<dbReference type="InterPro" id="IPR013595">
    <property type="entry name" value="Pept_S33_TAP-like_C"/>
</dbReference>
<sequence length="490" mass="52243">MIYKKFIYSSVILLSILLVASTALVDISKARASIKDEKLKWTACGSGGQCARLIVPLDDTISGGPTIKLALARVKARDPEKRIGALVVNPGGPGAPGAQFALDFAASLPEVIQDRFDIVGFDPRGTGKSAGVDCTDDFDSIYALDWAPDTEFARTQLEEGFRNLANACSKSDGDKLPFLSTRRAARDLDLIRAALGEKRLTYLGYSYGSYLGAQYANQYPDRVRALVLDGAVDPSLDSQSLQVQQSEAFENSLNLFLQDCSESTDCAFHKNGESASAYDKIRTQVGEIPLTVNDGEKRKLNGTLFDIGVSQILYEGEDGWATLASALAAADEGDGAELLFYSDLYTGRLGKGSYDNLTESFFGVGCIDGPDVGGIEGIRRIESAAAAAAPRLGRSIVNNSLVCAFWPVAAEPLVALPAQTNKPILVIGTRNDPATPLAWAEGLTKELGNAVLVTTEGARHTAYASGKGCVDNLVNRYLISTKAPKIGTKC</sequence>
<dbReference type="Gene3D" id="3.40.50.1820">
    <property type="entry name" value="alpha/beta hydrolase"/>
    <property type="match status" value="1"/>
</dbReference>
<comment type="similarity">
    <text evidence="1">Belongs to the peptidase S33 family.</text>
</comment>
<evidence type="ECO:0000259" key="4">
    <source>
        <dbReference type="Pfam" id="PF00561"/>
    </source>
</evidence>
<reference evidence="6" key="1">
    <citation type="submission" date="2020-05" db="EMBL/GenBank/DDBJ databases">
        <authorList>
            <person name="Chiriac C."/>
            <person name="Salcher M."/>
            <person name="Ghai R."/>
            <person name="Kavagutti S V."/>
        </authorList>
    </citation>
    <scope>NUCLEOTIDE SEQUENCE</scope>
</reference>
<name>A0A6J6R0W9_9ZZZZ</name>
<evidence type="ECO:0000259" key="5">
    <source>
        <dbReference type="Pfam" id="PF08386"/>
    </source>
</evidence>
<feature type="domain" description="AB hydrolase-1" evidence="4">
    <location>
        <begin position="85"/>
        <end position="267"/>
    </location>
</feature>
<dbReference type="PANTHER" id="PTHR43248">
    <property type="entry name" value="2-SUCCINYL-6-HYDROXY-2,4-CYCLOHEXADIENE-1-CARBOXYLATE SYNTHASE"/>
    <property type="match status" value="1"/>
</dbReference>
<dbReference type="InterPro" id="IPR029058">
    <property type="entry name" value="AB_hydrolase_fold"/>
</dbReference>
<protein>
    <submittedName>
        <fullName evidence="6">Unannotated protein</fullName>
    </submittedName>
</protein>
<dbReference type="EMBL" id="CAFBMM010000001">
    <property type="protein sequence ID" value="CAB4893220.1"/>
    <property type="molecule type" value="Genomic_DNA"/>
</dbReference>
<keyword evidence="3" id="KW-0378">Hydrolase</keyword>